<dbReference type="EMBL" id="AOPZ01000003">
    <property type="protein sequence ID" value="EPH46852.1"/>
    <property type="molecule type" value="Genomic_DNA"/>
</dbReference>
<name>S4AZR4_9ACTN</name>
<accession>S4AZR4</accession>
<reference evidence="2 3" key="1">
    <citation type="submission" date="2013-02" db="EMBL/GenBank/DDBJ databases">
        <title>Draft Genome Sequence of Streptomyces aurantiacus, Which Produces Setomimycin.</title>
        <authorList>
            <person name="Gruening B.A."/>
            <person name="Praeg A."/>
            <person name="Erxleben A."/>
            <person name="Guenther S."/>
            <person name="Mueller M."/>
        </authorList>
    </citation>
    <scope>NUCLEOTIDE SEQUENCE [LARGE SCALE GENOMIC DNA]</scope>
    <source>
        <strain evidence="2 3">JA 4570</strain>
    </source>
</reference>
<keyword evidence="3" id="KW-1185">Reference proteome</keyword>
<dbReference type="Proteomes" id="UP000014629">
    <property type="component" value="Unassembled WGS sequence"/>
</dbReference>
<gene>
    <name evidence="2" type="ORF">STRAU_0018</name>
</gene>
<dbReference type="PATRIC" id="fig|1286094.4.peg.17"/>
<sequence>MTPRRRRSAGGGRRAQRNEAARLTEQLLEAGFNKKQVGEILGRNPSLVSQFFTKNKGASMVDALRAVVQEVQAGGPRDLASLKALAAAHVQPRLTKAGGRARVRGRTRVRAEKTVTDRRGRPVLGPDGQPVKAWSSSLAKAGKQHIASGASRLVPVVEDAARFGGKIAFTVRARKGSFTHDAGRRADSPGVRRNVVQRRDGTEERAYADNRGGPGSGEEGFDGREFKAMVDAAGGDVTAAVQKWLVDNDRITPGTPIVGLEIRAWMPDGPVS</sequence>
<evidence type="ECO:0000313" key="3">
    <source>
        <dbReference type="Proteomes" id="UP000014629"/>
    </source>
</evidence>
<organism evidence="2 3">
    <name type="scientific">Streptomyces aurantiacus JA 4570</name>
    <dbReference type="NCBI Taxonomy" id="1286094"/>
    <lineage>
        <taxon>Bacteria</taxon>
        <taxon>Bacillati</taxon>
        <taxon>Actinomycetota</taxon>
        <taxon>Actinomycetes</taxon>
        <taxon>Kitasatosporales</taxon>
        <taxon>Streptomycetaceae</taxon>
        <taxon>Streptomyces</taxon>
        <taxon>Streptomyces aurantiacus group</taxon>
    </lineage>
</organism>
<dbReference type="RefSeq" id="WP_016638154.1">
    <property type="nucleotide sequence ID" value="NZ_AOPZ01000003.1"/>
</dbReference>
<dbReference type="OrthoDB" id="3865050at2"/>
<feature type="region of interest" description="Disordered" evidence="1">
    <location>
        <begin position="203"/>
        <end position="222"/>
    </location>
</feature>
<evidence type="ECO:0000256" key="1">
    <source>
        <dbReference type="SAM" id="MobiDB-lite"/>
    </source>
</evidence>
<feature type="region of interest" description="Disordered" evidence="1">
    <location>
        <begin position="1"/>
        <end position="20"/>
    </location>
</feature>
<comment type="caution">
    <text evidence="2">The sequence shown here is derived from an EMBL/GenBank/DDBJ whole genome shotgun (WGS) entry which is preliminary data.</text>
</comment>
<protein>
    <submittedName>
        <fullName evidence="2">Uncharacterized protein</fullName>
    </submittedName>
</protein>
<proteinExistence type="predicted"/>
<evidence type="ECO:0000313" key="2">
    <source>
        <dbReference type="EMBL" id="EPH46852.1"/>
    </source>
</evidence>
<dbReference type="AlphaFoldDB" id="S4AZR4"/>